<protein>
    <submittedName>
        <fullName evidence="1">Uncharacterized protein</fullName>
    </submittedName>
</protein>
<dbReference type="EMBL" id="PZQS01000006">
    <property type="protein sequence ID" value="PVD28389.1"/>
    <property type="molecule type" value="Genomic_DNA"/>
</dbReference>
<accession>A0A2T7P4P0</accession>
<evidence type="ECO:0000313" key="2">
    <source>
        <dbReference type="Proteomes" id="UP000245119"/>
    </source>
</evidence>
<reference evidence="1 2" key="1">
    <citation type="submission" date="2018-04" db="EMBL/GenBank/DDBJ databases">
        <title>The genome of golden apple snail Pomacea canaliculata provides insight into stress tolerance and invasive adaptation.</title>
        <authorList>
            <person name="Liu C."/>
            <person name="Liu B."/>
            <person name="Ren Y."/>
            <person name="Zhang Y."/>
            <person name="Wang H."/>
            <person name="Li S."/>
            <person name="Jiang F."/>
            <person name="Yin L."/>
            <person name="Zhang G."/>
            <person name="Qian W."/>
            <person name="Fan W."/>
        </authorList>
    </citation>
    <scope>NUCLEOTIDE SEQUENCE [LARGE SCALE GENOMIC DNA]</scope>
    <source>
        <strain evidence="1">SZHN2017</strain>
        <tissue evidence="1">Muscle</tissue>
    </source>
</reference>
<organism evidence="1 2">
    <name type="scientific">Pomacea canaliculata</name>
    <name type="common">Golden apple snail</name>
    <dbReference type="NCBI Taxonomy" id="400727"/>
    <lineage>
        <taxon>Eukaryota</taxon>
        <taxon>Metazoa</taxon>
        <taxon>Spiralia</taxon>
        <taxon>Lophotrochozoa</taxon>
        <taxon>Mollusca</taxon>
        <taxon>Gastropoda</taxon>
        <taxon>Caenogastropoda</taxon>
        <taxon>Architaenioglossa</taxon>
        <taxon>Ampullarioidea</taxon>
        <taxon>Ampullariidae</taxon>
        <taxon>Pomacea</taxon>
    </lineage>
</organism>
<dbReference type="AlphaFoldDB" id="A0A2T7P4P0"/>
<sequence>MCPARVACTWWKPLESSFELSPLSATVRSSVPSRVSTSTVYTSSRQVTTRLSSASPLIPQYCRSVATLENVFWSMSTKRIPFPSVVTATWPSDRAHSRRDLLLSLMTLLQLLLLSVGYELQLATIRLDARQTRAEYTVVGHGDTARII</sequence>
<comment type="caution">
    <text evidence="1">The sequence shown here is derived from an EMBL/GenBank/DDBJ whole genome shotgun (WGS) entry which is preliminary data.</text>
</comment>
<name>A0A2T7P4P0_POMCA</name>
<dbReference type="Proteomes" id="UP000245119">
    <property type="component" value="Linkage Group LG6"/>
</dbReference>
<evidence type="ECO:0000313" key="1">
    <source>
        <dbReference type="EMBL" id="PVD28389.1"/>
    </source>
</evidence>
<proteinExistence type="predicted"/>
<gene>
    <name evidence="1" type="ORF">C0Q70_10976</name>
</gene>
<keyword evidence="2" id="KW-1185">Reference proteome</keyword>